<dbReference type="GO" id="GO:0016020">
    <property type="term" value="C:membrane"/>
    <property type="evidence" value="ECO:0007669"/>
    <property type="project" value="UniProtKB-SubCell"/>
</dbReference>
<organism evidence="7 8">
    <name type="scientific">Thalassovita litoralis</name>
    <dbReference type="NCBI Taxonomy" id="1010611"/>
    <lineage>
        <taxon>Bacteria</taxon>
        <taxon>Pseudomonadati</taxon>
        <taxon>Pseudomonadota</taxon>
        <taxon>Alphaproteobacteria</taxon>
        <taxon>Rhodobacterales</taxon>
        <taxon>Roseobacteraceae</taxon>
        <taxon>Thalassovita</taxon>
    </lineage>
</organism>
<dbReference type="GO" id="GO:0016787">
    <property type="term" value="F:hydrolase activity"/>
    <property type="evidence" value="ECO:0007669"/>
    <property type="project" value="TreeGrafter"/>
</dbReference>
<evidence type="ECO:0000256" key="4">
    <source>
        <dbReference type="ARBA" id="ARBA00022989"/>
    </source>
</evidence>
<proteinExistence type="inferred from homology"/>
<evidence type="ECO:0000313" key="8">
    <source>
        <dbReference type="Proteomes" id="UP000316030"/>
    </source>
</evidence>
<feature type="transmembrane region" description="Helical" evidence="6">
    <location>
        <begin position="104"/>
        <end position="123"/>
    </location>
</feature>
<keyword evidence="8" id="KW-1185">Reference proteome</keyword>
<keyword evidence="5 6" id="KW-0472">Membrane</keyword>
<comment type="subcellular location">
    <subcellularLocation>
        <location evidence="1">Membrane</location>
        <topology evidence="1">Multi-pass membrane protein</topology>
    </subcellularLocation>
</comment>
<feature type="transmembrane region" description="Helical" evidence="6">
    <location>
        <begin position="185"/>
        <end position="205"/>
    </location>
</feature>
<comment type="similarity">
    <text evidence="2">Belongs to the TMEM86 family.</text>
</comment>
<feature type="transmembrane region" description="Helical" evidence="6">
    <location>
        <begin position="72"/>
        <end position="98"/>
    </location>
</feature>
<evidence type="ECO:0000256" key="5">
    <source>
        <dbReference type="ARBA" id="ARBA00023136"/>
    </source>
</evidence>
<dbReference type="AlphaFoldDB" id="A0A521BFZ1"/>
<feature type="transmembrane region" description="Helical" evidence="6">
    <location>
        <begin position="132"/>
        <end position="150"/>
    </location>
</feature>
<dbReference type="EMBL" id="FXTO01000003">
    <property type="protein sequence ID" value="SMO46018.1"/>
    <property type="molecule type" value="Genomic_DNA"/>
</dbReference>
<reference evidence="7 8" key="1">
    <citation type="submission" date="2017-05" db="EMBL/GenBank/DDBJ databases">
        <authorList>
            <person name="Varghese N."/>
            <person name="Submissions S."/>
        </authorList>
    </citation>
    <scope>NUCLEOTIDE SEQUENCE [LARGE SCALE GENOMIC DNA]</scope>
    <source>
        <strain evidence="7 8">DSM 29506</strain>
    </source>
</reference>
<dbReference type="Pfam" id="PF07947">
    <property type="entry name" value="YhhN"/>
    <property type="match status" value="1"/>
</dbReference>
<sequence length="210" mass="21700">MAGLIGLGGMLALIYGVGFCWRGESWLRTGIKTGAMVLPALAVSMAGLPLLAVVGLWACIAGDYLLSRPGPVMLKAGIGAFALGHVFYVVSFLTLFPMRGTDGVFWAVLAGLICLGLSTEVWLSPRTGALRGAVRGYVVLILAMGVSAALSGGPRLFLLGGALCFIASDLILSTILFLGKGGRLAAFAVWGLYYAAQGLILWGLLHGIAG</sequence>
<dbReference type="Proteomes" id="UP000316030">
    <property type="component" value="Unassembled WGS sequence"/>
</dbReference>
<evidence type="ECO:0000256" key="2">
    <source>
        <dbReference type="ARBA" id="ARBA00007375"/>
    </source>
</evidence>
<feature type="transmembrane region" description="Helical" evidence="6">
    <location>
        <begin position="36"/>
        <end position="60"/>
    </location>
</feature>
<dbReference type="PANTHER" id="PTHR31885">
    <property type="entry name" value="GH04784P"/>
    <property type="match status" value="1"/>
</dbReference>
<evidence type="ECO:0000256" key="3">
    <source>
        <dbReference type="ARBA" id="ARBA00022692"/>
    </source>
</evidence>
<dbReference type="RefSeq" id="WP_142492089.1">
    <property type="nucleotide sequence ID" value="NZ_FXTO01000003.1"/>
</dbReference>
<dbReference type="OrthoDB" id="345840at2"/>
<accession>A0A521BFZ1</accession>
<keyword evidence="4 6" id="KW-1133">Transmembrane helix</keyword>
<evidence type="ECO:0000256" key="1">
    <source>
        <dbReference type="ARBA" id="ARBA00004141"/>
    </source>
</evidence>
<protein>
    <submittedName>
        <fullName evidence="7">Uncharacterized membrane protein YhhN</fullName>
    </submittedName>
</protein>
<evidence type="ECO:0000313" key="7">
    <source>
        <dbReference type="EMBL" id="SMO46018.1"/>
    </source>
</evidence>
<name>A0A521BFZ1_9RHOB</name>
<dbReference type="InterPro" id="IPR012506">
    <property type="entry name" value="TMEM86B-like"/>
</dbReference>
<gene>
    <name evidence="7" type="ORF">SAMN06265173_10341</name>
</gene>
<evidence type="ECO:0000256" key="6">
    <source>
        <dbReference type="SAM" id="Phobius"/>
    </source>
</evidence>
<keyword evidence="3 6" id="KW-0812">Transmembrane</keyword>
<feature type="transmembrane region" description="Helical" evidence="6">
    <location>
        <begin position="156"/>
        <end position="178"/>
    </location>
</feature>
<dbReference type="PANTHER" id="PTHR31885:SF6">
    <property type="entry name" value="GH04784P"/>
    <property type="match status" value="1"/>
</dbReference>